<accession>A0A8X8XN05</accession>
<dbReference type="GO" id="GO:0051287">
    <property type="term" value="F:NAD binding"/>
    <property type="evidence" value="ECO:0007669"/>
    <property type="project" value="InterPro"/>
</dbReference>
<comment type="similarity">
    <text evidence="4">Belongs to the D-isomer specific 2-hydroxyacid dehydrogenase family.</text>
</comment>
<dbReference type="CDD" id="cd12156">
    <property type="entry name" value="HPPR"/>
    <property type="match status" value="1"/>
</dbReference>
<feature type="domain" description="D-isomer specific 2-hydroxyacid dehydrogenase catalytic" evidence="5">
    <location>
        <begin position="67"/>
        <end position="339"/>
    </location>
</feature>
<keyword evidence="1" id="KW-0521">NADP</keyword>
<organism evidence="7">
    <name type="scientific">Salvia splendens</name>
    <name type="common">Scarlet sage</name>
    <dbReference type="NCBI Taxonomy" id="180675"/>
    <lineage>
        <taxon>Eukaryota</taxon>
        <taxon>Viridiplantae</taxon>
        <taxon>Streptophyta</taxon>
        <taxon>Embryophyta</taxon>
        <taxon>Tracheophyta</taxon>
        <taxon>Spermatophyta</taxon>
        <taxon>Magnoliopsida</taxon>
        <taxon>eudicotyledons</taxon>
        <taxon>Gunneridae</taxon>
        <taxon>Pentapetalae</taxon>
        <taxon>asterids</taxon>
        <taxon>lamiids</taxon>
        <taxon>Lamiales</taxon>
        <taxon>Lamiaceae</taxon>
        <taxon>Nepetoideae</taxon>
        <taxon>Mentheae</taxon>
        <taxon>Salviinae</taxon>
        <taxon>Salvia</taxon>
        <taxon>Salvia subgen. Calosphace</taxon>
        <taxon>core Calosphace</taxon>
    </lineage>
</organism>
<reference evidence="7" key="1">
    <citation type="submission" date="2018-01" db="EMBL/GenBank/DDBJ databases">
        <authorList>
            <person name="Mao J.F."/>
        </authorList>
    </citation>
    <scope>NUCLEOTIDE SEQUENCE</scope>
    <source>
        <strain evidence="7">Huo1</strain>
        <tissue evidence="7">Leaf</tissue>
    </source>
</reference>
<keyword evidence="2 4" id="KW-0560">Oxidoreductase</keyword>
<evidence type="ECO:0000256" key="3">
    <source>
        <dbReference type="ARBA" id="ARBA00023027"/>
    </source>
</evidence>
<dbReference type="PANTHER" id="PTHR10996:SF179">
    <property type="entry name" value="D-ISOMER SPECIFIC 2-HYDROXYACID DEHYDROGENASE FAMILY PROTEIN-RELATED"/>
    <property type="match status" value="1"/>
</dbReference>
<sequence length="452" mass="48828">MGQEINPQTNGFHHHLNGGGPPLPAADLPELLVLRPGLLYKVFEQEFLAKFNVLKAFESPLPLDKFLLAHAQSARAILCEAIVTRITADLLLQLPALELVVADGTGVNHIDLAACRRRGIAVANTGDVFSEDTADYGVGLLIAVLRRLSRADAFVRRGSWPVLGEFPLGLKLRGKRVGIVGLGNIGTKLAKRLEAFGCKVSYNSRTKKQSARYDFHPTVVDLALHSDILIICCSLTEKTRHLINDDVLNALGMSGILVNIGRGPIVDEKTLVSYLVEGKIAGAAMDVYENEPNVPSKLFGLDNVVLSPHRGAFTEEAFGDALKIVMGNLDAFFSNSPLLTPARVLGKFRARIDIGAWNFVFSTDTADYAVGLLIDVMRKITAADGFVRRGLWPLASEYPLGFKVGGKRVGIVGLGNIGSKVAKRLAAFGCNIRQTITSLQLLSMNLPLTPTS</sequence>
<evidence type="ECO:0000313" key="8">
    <source>
        <dbReference type="Proteomes" id="UP000298416"/>
    </source>
</evidence>
<evidence type="ECO:0000259" key="5">
    <source>
        <dbReference type="Pfam" id="PF00389"/>
    </source>
</evidence>
<dbReference type="PANTHER" id="PTHR10996">
    <property type="entry name" value="2-HYDROXYACID DEHYDROGENASE-RELATED"/>
    <property type="match status" value="1"/>
</dbReference>
<dbReference type="EMBL" id="PNBA02000008">
    <property type="protein sequence ID" value="KAG6414873.1"/>
    <property type="molecule type" value="Genomic_DNA"/>
</dbReference>
<dbReference type="Gene3D" id="3.40.50.720">
    <property type="entry name" value="NAD(P)-binding Rossmann-like Domain"/>
    <property type="match status" value="3"/>
</dbReference>
<dbReference type="FunFam" id="3.40.50.720:FF:001289">
    <property type="entry name" value="Os11g0229100 protein"/>
    <property type="match status" value="1"/>
</dbReference>
<dbReference type="GO" id="GO:0016618">
    <property type="term" value="F:hydroxypyruvate reductase [NAD(P)H] activity"/>
    <property type="evidence" value="ECO:0007669"/>
    <property type="project" value="TreeGrafter"/>
</dbReference>
<dbReference type="Pfam" id="PF02826">
    <property type="entry name" value="2-Hacid_dh_C"/>
    <property type="match status" value="2"/>
</dbReference>
<proteinExistence type="inferred from homology"/>
<protein>
    <recommendedName>
        <fullName evidence="9">Glyoxylate reductase</fullName>
    </recommendedName>
</protein>
<evidence type="ECO:0000256" key="1">
    <source>
        <dbReference type="ARBA" id="ARBA00022857"/>
    </source>
</evidence>
<evidence type="ECO:0000256" key="2">
    <source>
        <dbReference type="ARBA" id="ARBA00023002"/>
    </source>
</evidence>
<evidence type="ECO:0000313" key="7">
    <source>
        <dbReference type="EMBL" id="KAG6414873.1"/>
    </source>
</evidence>
<evidence type="ECO:0000259" key="6">
    <source>
        <dbReference type="Pfam" id="PF02826"/>
    </source>
</evidence>
<evidence type="ECO:0000256" key="4">
    <source>
        <dbReference type="RuleBase" id="RU003719"/>
    </source>
</evidence>
<dbReference type="Pfam" id="PF00389">
    <property type="entry name" value="2-Hacid_dh"/>
    <property type="match status" value="1"/>
</dbReference>
<dbReference type="GO" id="GO:0005829">
    <property type="term" value="C:cytosol"/>
    <property type="evidence" value="ECO:0007669"/>
    <property type="project" value="TreeGrafter"/>
</dbReference>
<dbReference type="InterPro" id="IPR006139">
    <property type="entry name" value="D-isomer_2_OHA_DH_cat_dom"/>
</dbReference>
<dbReference type="InterPro" id="IPR006140">
    <property type="entry name" value="D-isomer_DH_NAD-bd"/>
</dbReference>
<gene>
    <name evidence="7" type="ORF">SASPL_122247</name>
</gene>
<keyword evidence="3" id="KW-0520">NAD</keyword>
<dbReference type="InterPro" id="IPR036291">
    <property type="entry name" value="NAD(P)-bd_dom_sf"/>
</dbReference>
<dbReference type="SUPFAM" id="SSF52283">
    <property type="entry name" value="Formate/glycerate dehydrogenase catalytic domain-like"/>
    <property type="match status" value="1"/>
</dbReference>
<dbReference type="SUPFAM" id="SSF51735">
    <property type="entry name" value="NAD(P)-binding Rossmann-fold domains"/>
    <property type="match status" value="2"/>
</dbReference>
<evidence type="ECO:0008006" key="9">
    <source>
        <dbReference type="Google" id="ProtNLM"/>
    </source>
</evidence>
<name>A0A8X8XN05_SALSN</name>
<dbReference type="Proteomes" id="UP000298416">
    <property type="component" value="Unassembled WGS sequence"/>
</dbReference>
<feature type="domain" description="D-isomer specific 2-hydroxyacid dehydrogenase NAD-binding" evidence="6">
    <location>
        <begin position="370"/>
        <end position="433"/>
    </location>
</feature>
<dbReference type="GO" id="GO:0030267">
    <property type="term" value="F:glyoxylate reductase (NADPH) activity"/>
    <property type="evidence" value="ECO:0007669"/>
    <property type="project" value="TreeGrafter"/>
</dbReference>
<dbReference type="InterPro" id="IPR050223">
    <property type="entry name" value="D-isomer_2-hydroxyacid_DH"/>
</dbReference>
<dbReference type="AlphaFoldDB" id="A0A8X8XN05"/>
<keyword evidence="8" id="KW-1185">Reference proteome</keyword>
<reference evidence="7" key="2">
    <citation type="submission" date="2020-08" db="EMBL/GenBank/DDBJ databases">
        <title>Plant Genome Project.</title>
        <authorList>
            <person name="Zhang R.-G."/>
        </authorList>
    </citation>
    <scope>NUCLEOTIDE SEQUENCE</scope>
    <source>
        <strain evidence="7">Huo1</strain>
        <tissue evidence="7">Leaf</tissue>
    </source>
</reference>
<feature type="domain" description="D-isomer specific 2-hydroxyacid dehydrogenase NAD-binding" evidence="6">
    <location>
        <begin position="138"/>
        <end position="311"/>
    </location>
</feature>
<comment type="caution">
    <text evidence="7">The sequence shown here is derived from an EMBL/GenBank/DDBJ whole genome shotgun (WGS) entry which is preliminary data.</text>
</comment>
<dbReference type="FunFam" id="3.40.50.720:FF:000213">
    <property type="entry name" value="Putative 2-hydroxyacid dehydrogenase"/>
    <property type="match status" value="1"/>
</dbReference>